<evidence type="ECO:0000313" key="2">
    <source>
        <dbReference type="EMBL" id="EGO18964.1"/>
    </source>
</evidence>
<feature type="non-terminal residue" evidence="2">
    <location>
        <position position="89"/>
    </location>
</feature>
<name>F8PCL2_SERL9</name>
<proteinExistence type="predicted"/>
<dbReference type="Proteomes" id="UP000008064">
    <property type="component" value="Unassembled WGS sequence"/>
</dbReference>
<protein>
    <submittedName>
        <fullName evidence="2">Uncharacterized protein</fullName>
    </submittedName>
</protein>
<dbReference type="HOGENOM" id="CLU_2460895_0_0_1"/>
<accession>F8PCL2</accession>
<organism>
    <name type="scientific">Serpula lacrymans var. lacrymans (strain S7.9)</name>
    <name type="common">Dry rot fungus</name>
    <dbReference type="NCBI Taxonomy" id="578457"/>
    <lineage>
        <taxon>Eukaryota</taxon>
        <taxon>Fungi</taxon>
        <taxon>Dikarya</taxon>
        <taxon>Basidiomycota</taxon>
        <taxon>Agaricomycotina</taxon>
        <taxon>Agaricomycetes</taxon>
        <taxon>Agaricomycetidae</taxon>
        <taxon>Boletales</taxon>
        <taxon>Coniophorineae</taxon>
        <taxon>Serpulaceae</taxon>
        <taxon>Serpula</taxon>
    </lineage>
</organism>
<feature type="compositionally biased region" description="Acidic residues" evidence="1">
    <location>
        <begin position="25"/>
        <end position="35"/>
    </location>
</feature>
<feature type="region of interest" description="Disordered" evidence="1">
    <location>
        <begin position="17"/>
        <end position="62"/>
    </location>
</feature>
<dbReference type="RefSeq" id="XP_007324188.1">
    <property type="nucleotide sequence ID" value="XM_007324126.1"/>
</dbReference>
<dbReference type="GeneID" id="18812219"/>
<dbReference type="KEGG" id="sla:SERLADRAFT_403086"/>
<sequence length="89" mass="9731">MADYALDNGLGLALTGESVQKENFSEDGQDTDTQDTADPKHVEDDSDDSDDSVTSWGDGGDIDAPYQVYLDKIRHTINHINAMLKAELD</sequence>
<dbReference type="EMBL" id="GL945445">
    <property type="protein sequence ID" value="EGO18964.1"/>
    <property type="molecule type" value="Genomic_DNA"/>
</dbReference>
<dbReference type="AlphaFoldDB" id="F8PCL2"/>
<evidence type="ECO:0000256" key="1">
    <source>
        <dbReference type="SAM" id="MobiDB-lite"/>
    </source>
</evidence>
<reference evidence="2" key="1">
    <citation type="submission" date="2011-04" db="EMBL/GenBank/DDBJ databases">
        <title>Evolution of plant cell wall degrading machinery underlies the functional diversity of forest fungi.</title>
        <authorList>
            <consortium name="US DOE Joint Genome Institute (JGI-PGF)"/>
            <person name="Eastwood D.C."/>
            <person name="Floudas D."/>
            <person name="Binder M."/>
            <person name="Majcherczyk A."/>
            <person name="Schneider P."/>
            <person name="Aerts A."/>
            <person name="Asiegbu F.O."/>
            <person name="Baker S.E."/>
            <person name="Barry K."/>
            <person name="Bendiksby M."/>
            <person name="Blumentritt M."/>
            <person name="Coutinho P.M."/>
            <person name="Cullen D."/>
            <person name="Cullen D."/>
            <person name="Gathman A."/>
            <person name="Goodell B."/>
            <person name="Henrissat B."/>
            <person name="Ihrmark K."/>
            <person name="Kauserud H."/>
            <person name="Kohler A."/>
            <person name="LaButti K."/>
            <person name="Lapidus A."/>
            <person name="Lavin J.L."/>
            <person name="Lee Y.-H."/>
            <person name="Lindquist E."/>
            <person name="Lilly W."/>
            <person name="Lucas S."/>
            <person name="Morin E."/>
            <person name="Murat C."/>
            <person name="Oguiza J.A."/>
            <person name="Park J."/>
            <person name="Pisabarro A.G."/>
            <person name="Riley R."/>
            <person name="Rosling A."/>
            <person name="Salamov A."/>
            <person name="Schmidt O."/>
            <person name="Schmutz J."/>
            <person name="Skrede I."/>
            <person name="Stenlid J."/>
            <person name="Wiebenga A."/>
            <person name="Xie X."/>
            <person name="Kues U."/>
            <person name="Hibbett D.S."/>
            <person name="Hoffmeister D."/>
            <person name="Hogberg N."/>
            <person name="Martin F."/>
            <person name="Grigoriev I.V."/>
            <person name="Watkinson S.C."/>
        </authorList>
    </citation>
    <scope>NUCLEOTIDE SEQUENCE</scope>
    <source>
        <strain evidence="2">S7.9</strain>
    </source>
</reference>
<gene>
    <name evidence="2" type="ORF">SERLADRAFT_403086</name>
</gene>